<accession>A0ABW5UL15</accession>
<reference evidence="4" key="1">
    <citation type="journal article" date="2019" name="Int. J. Syst. Evol. Microbiol.">
        <title>The Global Catalogue of Microorganisms (GCM) 10K type strain sequencing project: providing services to taxonomists for standard genome sequencing and annotation.</title>
        <authorList>
            <consortium name="The Broad Institute Genomics Platform"/>
            <consortium name="The Broad Institute Genome Sequencing Center for Infectious Disease"/>
            <person name="Wu L."/>
            <person name="Ma J."/>
        </authorList>
    </citation>
    <scope>NUCLEOTIDE SEQUENCE [LARGE SCALE GENOMIC DNA]</scope>
    <source>
        <strain evidence="4">TISTR 1906</strain>
    </source>
</reference>
<dbReference type="InterPro" id="IPR036388">
    <property type="entry name" value="WH-like_DNA-bd_sf"/>
</dbReference>
<dbReference type="Proteomes" id="UP001597463">
    <property type="component" value="Unassembled WGS sequence"/>
</dbReference>
<gene>
    <name evidence="3" type="ORF">ACFSW6_08725</name>
</gene>
<dbReference type="InterPro" id="IPR036390">
    <property type="entry name" value="WH_DNA-bd_sf"/>
</dbReference>
<dbReference type="Pfam" id="PF12802">
    <property type="entry name" value="MarR_2"/>
    <property type="match status" value="1"/>
</dbReference>
<dbReference type="InterPro" id="IPR039422">
    <property type="entry name" value="MarR/SlyA-like"/>
</dbReference>
<evidence type="ECO:0000313" key="3">
    <source>
        <dbReference type="EMBL" id="MFD2754170.1"/>
    </source>
</evidence>
<dbReference type="SMART" id="SM00347">
    <property type="entry name" value="HTH_MARR"/>
    <property type="match status" value="1"/>
</dbReference>
<organism evidence="3 4">
    <name type="scientific">Comamonas terrae</name>
    <dbReference type="NCBI Taxonomy" id="673548"/>
    <lineage>
        <taxon>Bacteria</taxon>
        <taxon>Pseudomonadati</taxon>
        <taxon>Pseudomonadota</taxon>
        <taxon>Betaproteobacteria</taxon>
        <taxon>Burkholderiales</taxon>
        <taxon>Comamonadaceae</taxon>
        <taxon>Comamonas</taxon>
    </lineage>
</organism>
<dbReference type="EMBL" id="JBHUMV010000003">
    <property type="protein sequence ID" value="MFD2754170.1"/>
    <property type="molecule type" value="Genomic_DNA"/>
</dbReference>
<feature type="compositionally biased region" description="Basic and acidic residues" evidence="1">
    <location>
        <begin position="146"/>
        <end position="163"/>
    </location>
</feature>
<feature type="region of interest" description="Disordered" evidence="1">
    <location>
        <begin position="144"/>
        <end position="163"/>
    </location>
</feature>
<dbReference type="Gene3D" id="1.10.10.10">
    <property type="entry name" value="Winged helix-like DNA-binding domain superfamily/Winged helix DNA-binding domain"/>
    <property type="match status" value="1"/>
</dbReference>
<evidence type="ECO:0000313" key="4">
    <source>
        <dbReference type="Proteomes" id="UP001597463"/>
    </source>
</evidence>
<dbReference type="PANTHER" id="PTHR33164:SF105">
    <property type="entry name" value="TRANSCRIPTIONAL REPRESSOR PROTEIN-RELATED"/>
    <property type="match status" value="1"/>
</dbReference>
<keyword evidence="4" id="KW-1185">Reference proteome</keyword>
<evidence type="ECO:0000256" key="1">
    <source>
        <dbReference type="SAM" id="MobiDB-lite"/>
    </source>
</evidence>
<dbReference type="PANTHER" id="PTHR33164">
    <property type="entry name" value="TRANSCRIPTIONAL REGULATOR, MARR FAMILY"/>
    <property type="match status" value="1"/>
</dbReference>
<proteinExistence type="predicted"/>
<dbReference type="PROSITE" id="PS50995">
    <property type="entry name" value="HTH_MARR_2"/>
    <property type="match status" value="1"/>
</dbReference>
<comment type="caution">
    <text evidence="3">The sequence shown here is derived from an EMBL/GenBank/DDBJ whole genome shotgun (WGS) entry which is preliminary data.</text>
</comment>
<sequence length="163" mass="18098">MESKPIPQPQGCTNFKLRQLLRRVSQHYDAQLARAGLKTTQYSLLSQVLHRGPVRPVDLARAMTMDASTLTRNLKPLVAAGWLEMAPGADARSRLIRITDAGREKRAQAQSGWRQAQQQLNAQLGVERVAALHALIDDALQLLEDDGPRDCPDHRTAEGEHHA</sequence>
<dbReference type="RefSeq" id="WP_066469788.1">
    <property type="nucleotide sequence ID" value="NZ_BCNT01000001.1"/>
</dbReference>
<name>A0ABW5UL15_9BURK</name>
<evidence type="ECO:0000259" key="2">
    <source>
        <dbReference type="PROSITE" id="PS50995"/>
    </source>
</evidence>
<dbReference type="InterPro" id="IPR000835">
    <property type="entry name" value="HTH_MarR-typ"/>
</dbReference>
<feature type="domain" description="HTH marR-type" evidence="2">
    <location>
        <begin position="14"/>
        <end position="141"/>
    </location>
</feature>
<protein>
    <submittedName>
        <fullName evidence="3">MarR family winged helix-turn-helix transcriptional regulator</fullName>
    </submittedName>
</protein>
<dbReference type="SUPFAM" id="SSF46785">
    <property type="entry name" value="Winged helix' DNA-binding domain"/>
    <property type="match status" value="1"/>
</dbReference>